<evidence type="ECO:0000256" key="2">
    <source>
        <dbReference type="SAM" id="SignalP"/>
    </source>
</evidence>
<protein>
    <recommendedName>
        <fullName evidence="5">Lysine-specific metallo-endopeptidase domain-containing protein</fullName>
    </recommendedName>
</protein>
<dbReference type="EMBL" id="ML220137">
    <property type="protein sequence ID" value="TGZ78864.1"/>
    <property type="molecule type" value="Genomic_DNA"/>
</dbReference>
<accession>A0A4V3SI60</accession>
<dbReference type="AlphaFoldDB" id="A0A4V3SI60"/>
<proteinExistence type="predicted"/>
<feature type="signal peptide" evidence="2">
    <location>
        <begin position="1"/>
        <end position="21"/>
    </location>
</feature>
<dbReference type="Proteomes" id="UP000298138">
    <property type="component" value="Unassembled WGS sequence"/>
</dbReference>
<feature type="chain" id="PRO_5020208726" description="Lysine-specific metallo-endopeptidase domain-containing protein" evidence="2">
    <location>
        <begin position="22"/>
        <end position="535"/>
    </location>
</feature>
<reference evidence="3 4" key="1">
    <citation type="submission" date="2019-04" db="EMBL/GenBank/DDBJ databases">
        <title>Comparative genomics and transcriptomics to analyze fruiting body development in filamentous ascomycetes.</title>
        <authorList>
            <consortium name="DOE Joint Genome Institute"/>
            <person name="Lutkenhaus R."/>
            <person name="Traeger S."/>
            <person name="Breuer J."/>
            <person name="Kuo A."/>
            <person name="Lipzen A."/>
            <person name="Pangilinan J."/>
            <person name="Dilworth D."/>
            <person name="Sandor L."/>
            <person name="Poggeler S."/>
            <person name="Barry K."/>
            <person name="Grigoriev I.V."/>
            <person name="Nowrousian M."/>
        </authorList>
    </citation>
    <scope>NUCLEOTIDE SEQUENCE [LARGE SCALE GENOMIC DNA]</scope>
    <source>
        <strain evidence="3 4">CBS 389.68</strain>
    </source>
</reference>
<evidence type="ECO:0000313" key="4">
    <source>
        <dbReference type="Proteomes" id="UP000298138"/>
    </source>
</evidence>
<dbReference type="OrthoDB" id="4507347at2759"/>
<evidence type="ECO:0000256" key="1">
    <source>
        <dbReference type="SAM" id="MobiDB-lite"/>
    </source>
</evidence>
<keyword evidence="4" id="KW-1185">Reference proteome</keyword>
<feature type="compositionally biased region" description="Polar residues" evidence="1">
    <location>
        <begin position="519"/>
        <end position="535"/>
    </location>
</feature>
<feature type="compositionally biased region" description="Low complexity" evidence="1">
    <location>
        <begin position="492"/>
        <end position="502"/>
    </location>
</feature>
<name>A0A4V3SI60_9PEZI</name>
<feature type="region of interest" description="Disordered" evidence="1">
    <location>
        <begin position="481"/>
        <end position="535"/>
    </location>
</feature>
<evidence type="ECO:0000313" key="3">
    <source>
        <dbReference type="EMBL" id="TGZ78864.1"/>
    </source>
</evidence>
<evidence type="ECO:0008006" key="5">
    <source>
        <dbReference type="Google" id="ProtNLM"/>
    </source>
</evidence>
<keyword evidence="2" id="KW-0732">Signal</keyword>
<sequence length="535" mass="59705">MRTFSCSLSITLLVLATNSLAQIVDDFIDVKSCSDSKFWNPFLKQTKNNINVATHLQKAAAESFQWMNEVTGLLADELDREIADVKGDPSKLTVGRSRTTVNDAVRMSYTAKGVAARRYGRESSLLRIPKAYDPKSPQRELSDYDNAFRIGFREILKRFFVDEGILKSSNAAEILRTLKTVLAYHGPAPSGGPAQAGAKTGTKAATPVTTRPHFKGLYCGDGHLKRNQVKLAKKTFEVHEDTRAGIMVWNEDHAEKPQCASGDVIAYSTFAWDKGEKTYEYKAASTVLYLCDEAFQFGLQAIAYRADEIAEKSPENWMTKVINAVRERGFGFVTDNLFHQVLIHEVLHMGTWDELDPDIQARPTSQSEQREPKDSMLYTEDVENMDKKTSYDWLACVRLRENTDSPFPHELPCNNADTLAIIVTASYLLKYANDMDARSGKPAVIRGFDEKGMFRELAYDPKLKFPGNSEAFMKHIRTPFALEKANREKQQKSTTSSGTGSKPGDANKAATVLPKKVQVASTANIPRNPSSGPKW</sequence>
<dbReference type="InParanoid" id="A0A4V3SI60"/>
<gene>
    <name evidence="3" type="ORF">EX30DRAFT_373552</name>
</gene>
<organism evidence="3 4">
    <name type="scientific">Ascodesmis nigricans</name>
    <dbReference type="NCBI Taxonomy" id="341454"/>
    <lineage>
        <taxon>Eukaryota</taxon>
        <taxon>Fungi</taxon>
        <taxon>Dikarya</taxon>
        <taxon>Ascomycota</taxon>
        <taxon>Pezizomycotina</taxon>
        <taxon>Pezizomycetes</taxon>
        <taxon>Pezizales</taxon>
        <taxon>Ascodesmidaceae</taxon>
        <taxon>Ascodesmis</taxon>
    </lineage>
</organism>